<evidence type="ECO:0000313" key="12">
    <source>
        <dbReference type="EMBL" id="KAK2177517.1"/>
    </source>
</evidence>
<organism evidence="12 13">
    <name type="scientific">Ridgeia piscesae</name>
    <name type="common">Tubeworm</name>
    <dbReference type="NCBI Taxonomy" id="27915"/>
    <lineage>
        <taxon>Eukaryota</taxon>
        <taxon>Metazoa</taxon>
        <taxon>Spiralia</taxon>
        <taxon>Lophotrochozoa</taxon>
        <taxon>Annelida</taxon>
        <taxon>Polychaeta</taxon>
        <taxon>Sedentaria</taxon>
        <taxon>Canalipalpata</taxon>
        <taxon>Sabellida</taxon>
        <taxon>Siboglinidae</taxon>
        <taxon>Ridgeia</taxon>
    </lineage>
</organism>
<evidence type="ECO:0000256" key="3">
    <source>
        <dbReference type="ARBA" id="ARBA00008628"/>
    </source>
</evidence>
<evidence type="ECO:0000256" key="9">
    <source>
        <dbReference type="SAM" id="MobiDB-lite"/>
    </source>
</evidence>
<reference evidence="12" key="1">
    <citation type="journal article" date="2023" name="Mol. Biol. Evol.">
        <title>Third-Generation Sequencing Reveals the Adaptive Role of the Epigenome in Three Deep-Sea Polychaetes.</title>
        <authorList>
            <person name="Perez M."/>
            <person name="Aroh O."/>
            <person name="Sun Y."/>
            <person name="Lan Y."/>
            <person name="Juniper S.K."/>
            <person name="Young C.R."/>
            <person name="Angers B."/>
            <person name="Qian P.Y."/>
        </authorList>
    </citation>
    <scope>NUCLEOTIDE SEQUENCE</scope>
    <source>
        <strain evidence="12">R07B-5</strain>
    </source>
</reference>
<sequence>MATVGDEDGIEDDHFGTVVSFPAEVQEAIDQVLPSSDALDSPDFNAVEYINNLFPTEQSLSNIDDVVSRIRSKIRHLDADIRTVVRGQTNVGENGRQALGEAQTAIQQLFAKIKDMKDKAEKSEEMVKEITRDIKQLDHAKRHLTSSITTLNHLHMLVSGVDSLVALTKRRQYGEVANLLEGILRVLEHFDKYMAIPQIRQLADRVGEIKADLAQQIRSDFEEAFQGTGAKYGPVNQAQLAEACFVVNVLEPRVKHDLLSWFVKLQLAEYAVLFADNQDVAWLDKIDRRYQWIKRTLVDFEEKFGRMFPPSWEVSERICVEFCEITRKELSNMMTRRVSEIDVKLLLFAIQRTINFETLCARRFSGRTLQPDKPPTAALTPLSPTNPFAEPINPFEEPGQDESSTTDKQSAPSKTEQSPFIGLISQCFVPHLNIYIESQDKNLSELIERFADDFRRNGVPRLEADTTSNVLPSCADLFVYYKKCMVQCSQLSTGQPMIDLTHTFQKYLKEYAQRILLNNLPKLGRPEGITTATGLIQSILKEGEGAGMSKLTEEEQCRVCSILCTAEYCMETAQQLEDKLKEKVDATLVTQINLSAQQDTFHNVIASCIQLLVQDLEGACEPALFAMVKVVVADVEVVGDQSGYVTAIIGHLKQNLPILRDNLTTSRKYFTQFCIKFATSFIPKFINAIYKCKSISTVGAEQLLLDTHSLKTILQDLPSIGSHVARKAPASYTKIVNKGMTKAEMILKVVMSPHAAPQAFVDNYIKLLPEADSTEFQKVLDMKGLRRQEQGVMMEMYRAKNPTSATSDSHVTHQRSFLSSGSPDQQSSRIRKLEKLIKKRL</sequence>
<accession>A0AAD9NP31</accession>
<keyword evidence="8" id="KW-0175">Coiled coil</keyword>
<evidence type="ECO:0000259" key="11">
    <source>
        <dbReference type="Pfam" id="PF16854"/>
    </source>
</evidence>
<evidence type="ECO:0000256" key="6">
    <source>
        <dbReference type="ARBA" id="ARBA00023034"/>
    </source>
</evidence>
<comment type="caution">
    <text evidence="12">The sequence shown here is derived from an EMBL/GenBank/DDBJ whole genome shotgun (WGS) entry which is preliminary data.</text>
</comment>
<dbReference type="EMBL" id="JAODUO010000593">
    <property type="protein sequence ID" value="KAK2177517.1"/>
    <property type="molecule type" value="Genomic_DNA"/>
</dbReference>
<dbReference type="InterPro" id="IPR039766">
    <property type="entry name" value="Vps53"/>
</dbReference>
<feature type="compositionally biased region" description="Low complexity" evidence="9">
    <location>
        <begin position="375"/>
        <end position="387"/>
    </location>
</feature>
<evidence type="ECO:0000256" key="7">
    <source>
        <dbReference type="ARBA" id="ARBA00023136"/>
    </source>
</evidence>
<comment type="subcellular location">
    <subcellularLocation>
        <location evidence="2">Endosome membrane</location>
        <topology evidence="2">Peripheral membrane protein</topology>
    </subcellularLocation>
    <subcellularLocation>
        <location evidence="1">Golgi apparatus</location>
        <location evidence="1">trans-Golgi network membrane</location>
        <topology evidence="1">Peripheral membrane protein</topology>
    </subcellularLocation>
</comment>
<keyword evidence="6" id="KW-0333">Golgi apparatus</keyword>
<keyword evidence="13" id="KW-1185">Reference proteome</keyword>
<feature type="domain" description="Vps53 N-terminal" evidence="10">
    <location>
        <begin position="42"/>
        <end position="454"/>
    </location>
</feature>
<feature type="domain" description="Vps53 C-terminal" evidence="11">
    <location>
        <begin position="701"/>
        <end position="785"/>
    </location>
</feature>
<dbReference type="GO" id="GO:0010008">
    <property type="term" value="C:endosome membrane"/>
    <property type="evidence" value="ECO:0007669"/>
    <property type="project" value="UniProtKB-SubCell"/>
</dbReference>
<feature type="coiled-coil region" evidence="8">
    <location>
        <begin position="99"/>
        <end position="140"/>
    </location>
</feature>
<dbReference type="GO" id="GO:0005829">
    <property type="term" value="C:cytosol"/>
    <property type="evidence" value="ECO:0007669"/>
    <property type="project" value="GOC"/>
</dbReference>
<evidence type="ECO:0000256" key="5">
    <source>
        <dbReference type="ARBA" id="ARBA00022753"/>
    </source>
</evidence>
<proteinExistence type="inferred from homology"/>
<dbReference type="PANTHER" id="PTHR12820:SF0">
    <property type="entry name" value="VACUOLAR PROTEIN SORTING-ASSOCIATED PROTEIN 53 HOMOLOG"/>
    <property type="match status" value="1"/>
</dbReference>
<feature type="region of interest" description="Disordered" evidence="9">
    <location>
        <begin position="370"/>
        <end position="417"/>
    </location>
</feature>
<evidence type="ECO:0000256" key="1">
    <source>
        <dbReference type="ARBA" id="ARBA00004150"/>
    </source>
</evidence>
<comment type="similarity">
    <text evidence="3">Belongs to the VPS53 family.</text>
</comment>
<keyword evidence="7" id="KW-0472">Membrane</keyword>
<evidence type="ECO:0000256" key="4">
    <source>
        <dbReference type="ARBA" id="ARBA00014103"/>
    </source>
</evidence>
<dbReference type="AlphaFoldDB" id="A0AAD9NP31"/>
<protein>
    <recommendedName>
        <fullName evidence="4">Vacuolar protein sorting-associated protein 53 homolog</fullName>
    </recommendedName>
</protein>
<keyword evidence="5" id="KW-0967">Endosome</keyword>
<evidence type="ECO:0000256" key="8">
    <source>
        <dbReference type="SAM" id="Coils"/>
    </source>
</evidence>
<feature type="region of interest" description="Disordered" evidence="9">
    <location>
        <begin position="800"/>
        <end position="829"/>
    </location>
</feature>
<dbReference type="Proteomes" id="UP001209878">
    <property type="component" value="Unassembled WGS sequence"/>
</dbReference>
<dbReference type="Gene3D" id="1.10.357.110">
    <property type="entry name" value="Vacuolar protein sorting-associated protein 53, C-terminus"/>
    <property type="match status" value="1"/>
</dbReference>
<dbReference type="Pfam" id="PF04100">
    <property type="entry name" value="Vps53_N"/>
    <property type="match status" value="1"/>
</dbReference>
<name>A0AAD9NP31_RIDPI</name>
<dbReference type="GO" id="GO:0042147">
    <property type="term" value="P:retrograde transport, endosome to Golgi"/>
    <property type="evidence" value="ECO:0007669"/>
    <property type="project" value="InterPro"/>
</dbReference>
<evidence type="ECO:0000313" key="13">
    <source>
        <dbReference type="Proteomes" id="UP001209878"/>
    </source>
</evidence>
<dbReference type="InterPro" id="IPR031745">
    <property type="entry name" value="Vps53_C"/>
</dbReference>
<evidence type="ECO:0000259" key="10">
    <source>
        <dbReference type="Pfam" id="PF04100"/>
    </source>
</evidence>
<dbReference type="InterPro" id="IPR007234">
    <property type="entry name" value="Vps53_N"/>
</dbReference>
<evidence type="ECO:0000256" key="2">
    <source>
        <dbReference type="ARBA" id="ARBA00004481"/>
    </source>
</evidence>
<feature type="compositionally biased region" description="Polar residues" evidence="9">
    <location>
        <begin position="401"/>
        <end position="417"/>
    </location>
</feature>
<dbReference type="GO" id="GO:0000938">
    <property type="term" value="C:GARP complex"/>
    <property type="evidence" value="ECO:0007669"/>
    <property type="project" value="InterPro"/>
</dbReference>
<dbReference type="InterPro" id="IPR038260">
    <property type="entry name" value="Vps53_C_sf"/>
</dbReference>
<gene>
    <name evidence="12" type="ORF">NP493_594g02063</name>
</gene>
<dbReference type="PANTHER" id="PTHR12820">
    <property type="entry name" value="VACUOLAR SORTING PROTEIN 53"/>
    <property type="match status" value="1"/>
</dbReference>
<feature type="compositionally biased region" description="Polar residues" evidence="9">
    <location>
        <begin position="801"/>
        <end position="828"/>
    </location>
</feature>
<dbReference type="Pfam" id="PF16854">
    <property type="entry name" value="VPS53_C"/>
    <property type="match status" value="1"/>
</dbReference>